<evidence type="ECO:0000313" key="2">
    <source>
        <dbReference type="EMBL" id="KAF9763803.1"/>
    </source>
</evidence>
<evidence type="ECO:0000313" key="3">
    <source>
        <dbReference type="Proteomes" id="UP000740883"/>
    </source>
</evidence>
<dbReference type="Pfam" id="PF03184">
    <property type="entry name" value="DDE_1"/>
    <property type="match status" value="1"/>
</dbReference>
<proteinExistence type="predicted"/>
<keyword evidence="3" id="KW-1185">Reference proteome</keyword>
<dbReference type="EMBL" id="SBJO01000053">
    <property type="protein sequence ID" value="KAF9763803.1"/>
    <property type="molecule type" value="Genomic_DNA"/>
</dbReference>
<accession>A0A9P6GZ69</accession>
<evidence type="ECO:0000259" key="1">
    <source>
        <dbReference type="Pfam" id="PF03184"/>
    </source>
</evidence>
<name>A0A9P6GZ69_9MICR</name>
<sequence>MTGMQDHNNKVFDKENIKLVFLPPNYTSKIQPMKMGLLILPKKMIASFQATDALLQILDHVESQKITLLNVILWIQNSISLVTVETIKNWWLKATFCDTESLDLDG</sequence>
<dbReference type="AlphaFoldDB" id="A0A9P6GZ69"/>
<comment type="caution">
    <text evidence="2">The sequence shown here is derived from an EMBL/GenBank/DDBJ whole genome shotgun (WGS) entry which is preliminary data.</text>
</comment>
<dbReference type="OrthoDB" id="2429725at2759"/>
<feature type="domain" description="DDE-1" evidence="1">
    <location>
        <begin position="9"/>
        <end position="91"/>
    </location>
</feature>
<reference evidence="2 3" key="1">
    <citation type="journal article" date="2020" name="Genome Biol. Evol.">
        <title>Comparative genomics of strictly vertically transmitted, feminizing microsporidia endosymbionts of amphipod crustaceans.</title>
        <authorList>
            <person name="Cormier A."/>
            <person name="Chebbi M.A."/>
            <person name="Giraud I."/>
            <person name="Wattier R."/>
            <person name="Teixeira M."/>
            <person name="Gilbert C."/>
            <person name="Rigaud T."/>
            <person name="Cordaux R."/>
        </authorList>
    </citation>
    <scope>NUCLEOTIDE SEQUENCE [LARGE SCALE GENOMIC DNA]</scope>
    <source>
        <strain evidence="2 3">Ou3-Ou53</strain>
    </source>
</reference>
<organism evidence="2 3">
    <name type="scientific">Nosema granulosis</name>
    <dbReference type="NCBI Taxonomy" id="83296"/>
    <lineage>
        <taxon>Eukaryota</taxon>
        <taxon>Fungi</taxon>
        <taxon>Fungi incertae sedis</taxon>
        <taxon>Microsporidia</taxon>
        <taxon>Nosematidae</taxon>
        <taxon>Nosema</taxon>
    </lineage>
</organism>
<dbReference type="Proteomes" id="UP000740883">
    <property type="component" value="Unassembled WGS sequence"/>
</dbReference>
<protein>
    <recommendedName>
        <fullName evidence="1">DDE-1 domain-containing protein</fullName>
    </recommendedName>
</protein>
<gene>
    <name evidence="2" type="ORF">NGRA_1032</name>
</gene>
<dbReference type="InterPro" id="IPR004875">
    <property type="entry name" value="DDE_SF_endonuclease_dom"/>
</dbReference>
<dbReference type="GO" id="GO:0003676">
    <property type="term" value="F:nucleic acid binding"/>
    <property type="evidence" value="ECO:0007669"/>
    <property type="project" value="InterPro"/>
</dbReference>